<reference evidence="1" key="2">
    <citation type="journal article" date="2015" name="Data Brief">
        <title>Shoot transcriptome of the giant reed, Arundo donax.</title>
        <authorList>
            <person name="Barrero R.A."/>
            <person name="Guerrero F.D."/>
            <person name="Moolhuijzen P."/>
            <person name="Goolsby J.A."/>
            <person name="Tidwell J."/>
            <person name="Bellgard S.E."/>
            <person name="Bellgard M.I."/>
        </authorList>
    </citation>
    <scope>NUCLEOTIDE SEQUENCE</scope>
    <source>
        <tissue evidence="1">Shoot tissue taken approximately 20 cm above the soil surface</tissue>
    </source>
</reference>
<organism evidence="1">
    <name type="scientific">Arundo donax</name>
    <name type="common">Giant reed</name>
    <name type="synonym">Donax arundinaceus</name>
    <dbReference type="NCBI Taxonomy" id="35708"/>
    <lineage>
        <taxon>Eukaryota</taxon>
        <taxon>Viridiplantae</taxon>
        <taxon>Streptophyta</taxon>
        <taxon>Embryophyta</taxon>
        <taxon>Tracheophyta</taxon>
        <taxon>Spermatophyta</taxon>
        <taxon>Magnoliopsida</taxon>
        <taxon>Liliopsida</taxon>
        <taxon>Poales</taxon>
        <taxon>Poaceae</taxon>
        <taxon>PACMAD clade</taxon>
        <taxon>Arundinoideae</taxon>
        <taxon>Arundineae</taxon>
        <taxon>Arundo</taxon>
    </lineage>
</organism>
<dbReference type="AlphaFoldDB" id="A0A0A9D4J4"/>
<protein>
    <submittedName>
        <fullName evidence="1">Uncharacterized protein</fullName>
    </submittedName>
</protein>
<proteinExistence type="predicted"/>
<dbReference type="EMBL" id="GBRH01217325">
    <property type="protein sequence ID" value="JAD80570.1"/>
    <property type="molecule type" value="Transcribed_RNA"/>
</dbReference>
<reference evidence="1" key="1">
    <citation type="submission" date="2014-09" db="EMBL/GenBank/DDBJ databases">
        <authorList>
            <person name="Magalhaes I.L.F."/>
            <person name="Oliveira U."/>
            <person name="Santos F.R."/>
            <person name="Vidigal T.H.D.A."/>
            <person name="Brescovit A.D."/>
            <person name="Santos A.J."/>
        </authorList>
    </citation>
    <scope>NUCLEOTIDE SEQUENCE</scope>
    <source>
        <tissue evidence="1">Shoot tissue taken approximately 20 cm above the soil surface</tissue>
    </source>
</reference>
<accession>A0A0A9D4J4</accession>
<name>A0A0A9D4J4_ARUDO</name>
<sequence length="43" mass="4802">MERYETVKAWRDALGTKRILRVVLVDGDEILLLLGDGESLADA</sequence>
<evidence type="ECO:0000313" key="1">
    <source>
        <dbReference type="EMBL" id="JAD80570.1"/>
    </source>
</evidence>